<dbReference type="PANTHER" id="PTHR43649:SF32">
    <property type="entry name" value="SUGAR BINDING SECRETED PROTEIN"/>
    <property type="match status" value="1"/>
</dbReference>
<protein>
    <recommendedName>
        <fullName evidence="3">Extracellular solute-binding protein</fullName>
    </recommendedName>
</protein>
<dbReference type="InterPro" id="IPR050490">
    <property type="entry name" value="Bact_solute-bd_prot1"/>
</dbReference>
<organism evidence="2">
    <name type="scientific">freshwater metagenome</name>
    <dbReference type="NCBI Taxonomy" id="449393"/>
    <lineage>
        <taxon>unclassified sequences</taxon>
        <taxon>metagenomes</taxon>
        <taxon>ecological metagenomes</taxon>
    </lineage>
</organism>
<keyword evidence="1" id="KW-0812">Transmembrane</keyword>
<name>A0A094Q6N6_9ZZZZ</name>
<dbReference type="SUPFAM" id="SSF53850">
    <property type="entry name" value="Periplasmic binding protein-like II"/>
    <property type="match status" value="1"/>
</dbReference>
<gene>
    <name evidence="2" type="ORF">GM50_10665</name>
</gene>
<evidence type="ECO:0000313" key="2">
    <source>
        <dbReference type="EMBL" id="KGA17779.1"/>
    </source>
</evidence>
<evidence type="ECO:0000256" key="1">
    <source>
        <dbReference type="SAM" id="Phobius"/>
    </source>
</evidence>
<dbReference type="InterPro" id="IPR006059">
    <property type="entry name" value="SBP"/>
</dbReference>
<keyword evidence="1" id="KW-0472">Membrane</keyword>
<dbReference type="Gene3D" id="3.40.190.10">
    <property type="entry name" value="Periplasmic binding protein-like II"/>
    <property type="match status" value="1"/>
</dbReference>
<reference evidence="2" key="1">
    <citation type="submission" date="2014-05" db="EMBL/GenBank/DDBJ databases">
        <title>Key roles for freshwater Actinobacteria revealed by deep metagenomic sequencing.</title>
        <authorList>
            <person name="Ghai R."/>
            <person name="Mizuno C.M."/>
            <person name="Picazo A."/>
            <person name="Camacho A."/>
            <person name="Rodriguez-Valera F."/>
        </authorList>
    </citation>
    <scope>NUCLEOTIDE SEQUENCE</scope>
</reference>
<dbReference type="PANTHER" id="PTHR43649">
    <property type="entry name" value="ARABINOSE-BINDING PROTEIN-RELATED"/>
    <property type="match status" value="1"/>
</dbReference>
<proteinExistence type="predicted"/>
<sequence>MREFYLALDQIKESDMRKKNLFKGSIAVSTAAILAAGVLGTPARAADPVTITIWTFGDVIQRQLVQEYKNLHPEITLQIKKSDLDPLNGTNMVTACTSKTGPDVVAIEVQYSGYWRSYPKCFMDLRKMKTSEANVAAGIPAGKTANDFKKNYLPWRWEQGVGYDDSVMGFPTDVGGLEVAYRVDLFKKAGLPTERGAVGKLWPTWEKFIETGKKYNAKLSAADKKAGKGFIDNAGTIYAAIMNQGSEKYYKNDGTDAGKLIYDTNPQVKKAWDTTITATEAGIGTRIGQYTSDWNIGMNKGTFATILAPAWMMDYIKQQAPDTAGKWDIATLPGGGGNQGGTQLTVPSYAKNSQEAYDFISWYLAPEQQLKVFKTYGLFPAASVLYDDPALLDYKDPFFNNAPVGKIYATGVQKVKPIFEGKLQRAIDQAIGAGLGRVAAKKMTAKKSWAQVLVDIKKVINN</sequence>
<comment type="caution">
    <text evidence="2">The sequence shown here is derived from an EMBL/GenBank/DDBJ whole genome shotgun (WGS) entry which is preliminary data.</text>
</comment>
<accession>A0A094Q6N6</accession>
<feature type="transmembrane region" description="Helical" evidence="1">
    <location>
        <begin position="21"/>
        <end position="40"/>
    </location>
</feature>
<dbReference type="AlphaFoldDB" id="A0A094Q6N6"/>
<dbReference type="Pfam" id="PF13416">
    <property type="entry name" value="SBP_bac_8"/>
    <property type="match status" value="1"/>
</dbReference>
<evidence type="ECO:0008006" key="3">
    <source>
        <dbReference type="Google" id="ProtNLM"/>
    </source>
</evidence>
<dbReference type="EMBL" id="JNSK01000036">
    <property type="protein sequence ID" value="KGA17779.1"/>
    <property type="molecule type" value="Genomic_DNA"/>
</dbReference>
<keyword evidence="1" id="KW-1133">Transmembrane helix</keyword>